<protein>
    <submittedName>
        <fullName evidence="2">Uncharacterized protein</fullName>
    </submittedName>
</protein>
<proteinExistence type="predicted"/>
<dbReference type="EMBL" id="PKUQ01000055">
    <property type="protein sequence ID" value="PLW75119.1"/>
    <property type="molecule type" value="Genomic_DNA"/>
</dbReference>
<gene>
    <name evidence="2" type="ORF">C0081_22825</name>
</gene>
<feature type="transmembrane region" description="Helical" evidence="1">
    <location>
        <begin position="56"/>
        <end position="81"/>
    </location>
</feature>
<name>A0A2N5XKS5_9HYPH</name>
<organism evidence="2 3">
    <name type="scientific">Cohaesibacter celericrescens</name>
    <dbReference type="NCBI Taxonomy" id="2067669"/>
    <lineage>
        <taxon>Bacteria</taxon>
        <taxon>Pseudomonadati</taxon>
        <taxon>Pseudomonadota</taxon>
        <taxon>Alphaproteobacteria</taxon>
        <taxon>Hyphomicrobiales</taxon>
        <taxon>Cohaesibacteraceae</taxon>
    </lineage>
</organism>
<evidence type="ECO:0000313" key="3">
    <source>
        <dbReference type="Proteomes" id="UP000234881"/>
    </source>
</evidence>
<comment type="caution">
    <text evidence="2">The sequence shown here is derived from an EMBL/GenBank/DDBJ whole genome shotgun (WGS) entry which is preliminary data.</text>
</comment>
<accession>A0A2N5XKS5</accession>
<dbReference type="OrthoDB" id="8453718at2"/>
<keyword evidence="1" id="KW-0812">Transmembrane</keyword>
<evidence type="ECO:0000256" key="1">
    <source>
        <dbReference type="SAM" id="Phobius"/>
    </source>
</evidence>
<keyword evidence="1" id="KW-1133">Transmembrane helix</keyword>
<dbReference type="AlphaFoldDB" id="A0A2N5XKS5"/>
<keyword evidence="1" id="KW-0472">Membrane</keyword>
<dbReference type="Proteomes" id="UP000234881">
    <property type="component" value="Unassembled WGS sequence"/>
</dbReference>
<dbReference type="RefSeq" id="WP_101536019.1">
    <property type="nucleotide sequence ID" value="NZ_JBFHIU010000001.1"/>
</dbReference>
<reference evidence="2 3" key="1">
    <citation type="submission" date="2018-01" db="EMBL/GenBank/DDBJ databases">
        <title>The draft genome sequence of Cohaesibacter sp. H1304.</title>
        <authorList>
            <person name="Wang N.-N."/>
            <person name="Du Z.-J."/>
        </authorList>
    </citation>
    <scope>NUCLEOTIDE SEQUENCE [LARGE SCALE GENOMIC DNA]</scope>
    <source>
        <strain evidence="2 3">H1304</strain>
    </source>
</reference>
<keyword evidence="3" id="KW-1185">Reference proteome</keyword>
<evidence type="ECO:0000313" key="2">
    <source>
        <dbReference type="EMBL" id="PLW75119.1"/>
    </source>
</evidence>
<sequence>MRFASMLSSLGKALLASLITGTVLTFVGITTKDIFPGMSSYIDQMTDALELTINWIVIWAVPNTLVGMVVIIPVWLVLVLFGPKN</sequence>